<keyword evidence="8" id="KW-1185">Reference proteome</keyword>
<dbReference type="Proteomes" id="UP000243515">
    <property type="component" value="Unassembled WGS sequence"/>
</dbReference>
<feature type="transmembrane region" description="Helical" evidence="5">
    <location>
        <begin position="146"/>
        <end position="162"/>
    </location>
</feature>
<feature type="domain" description="Major facilitator superfamily (MFS) profile" evidence="6">
    <location>
        <begin position="1"/>
        <end position="412"/>
    </location>
</feature>
<keyword evidence="3 5" id="KW-1133">Transmembrane helix</keyword>
<evidence type="ECO:0000313" key="8">
    <source>
        <dbReference type="Proteomes" id="UP000243515"/>
    </source>
</evidence>
<dbReference type="InterPro" id="IPR020846">
    <property type="entry name" value="MFS_dom"/>
</dbReference>
<dbReference type="InterPro" id="IPR036259">
    <property type="entry name" value="MFS_trans_sf"/>
</dbReference>
<sequence>MSTGLFITAITPELETFLLGRIVTGCGAAGVMTTTIILVLELSSRKRRGLFLGLLSASYTTGIASGVLAGVVAPAFHWDISQRAVYYVQAVFALIAGLLVCISIPSSRRPQTANSSPGQLDYLGVLTLTGSMILLLYSLASTDMPALPIILSIVLFIVFLIVETRYAAQPIIPRTVLGSRSVLTTCFANIGFMISRWAVLFYTPVYALAVRGWPPASAGLILIPTNAGFGLGGLLVGWAHIRKADSYYTSCLIIYLLFALTFLPLSSISTPDSDVVYYVIGVFLNGFFAGALMNYTLSHLLYLTIPQTHFILTSVVAMSREFLDRPIDEPELIHQLLGSPALVTALTGIRKPIAVEAYEDATTTLFLAGCALTVVATAIQAGTGWNSPNNVTKNNIENLDGADVVDTEEHPI</sequence>
<evidence type="ECO:0000256" key="1">
    <source>
        <dbReference type="ARBA" id="ARBA00004141"/>
    </source>
</evidence>
<evidence type="ECO:0000256" key="4">
    <source>
        <dbReference type="ARBA" id="ARBA00023136"/>
    </source>
</evidence>
<dbReference type="PANTHER" id="PTHR23501:SF6">
    <property type="entry name" value="MULTIDRUG TRANSPORTER, PUTATIVE (AFU_ORTHOLOGUE AFUA_3G14560)-RELATED"/>
    <property type="match status" value="1"/>
</dbReference>
<name>A0A232LUI1_9EURO</name>
<gene>
    <name evidence="7" type="ORF">Egran_04454</name>
</gene>
<evidence type="ECO:0000259" key="6">
    <source>
        <dbReference type="PROSITE" id="PS50850"/>
    </source>
</evidence>
<dbReference type="GO" id="GO:0015174">
    <property type="term" value="F:basic amino acid transmembrane transporter activity"/>
    <property type="evidence" value="ECO:0007669"/>
    <property type="project" value="TreeGrafter"/>
</dbReference>
<dbReference type="PANTHER" id="PTHR23501">
    <property type="entry name" value="MAJOR FACILITATOR SUPERFAMILY"/>
    <property type="match status" value="1"/>
</dbReference>
<dbReference type="InterPro" id="IPR011701">
    <property type="entry name" value="MFS"/>
</dbReference>
<dbReference type="SUPFAM" id="SSF103473">
    <property type="entry name" value="MFS general substrate transporter"/>
    <property type="match status" value="1"/>
</dbReference>
<feature type="transmembrane region" description="Helical" evidence="5">
    <location>
        <begin position="216"/>
        <end position="239"/>
    </location>
</feature>
<comment type="caution">
    <text evidence="7">The sequence shown here is derived from an EMBL/GenBank/DDBJ whole genome shotgun (WGS) entry which is preliminary data.</text>
</comment>
<dbReference type="EMBL" id="NPHW01004563">
    <property type="protein sequence ID" value="OXV07782.1"/>
    <property type="molecule type" value="Genomic_DNA"/>
</dbReference>
<protein>
    <recommendedName>
        <fullName evidence="6">Major facilitator superfamily (MFS) profile domain-containing protein</fullName>
    </recommendedName>
</protein>
<keyword evidence="4 5" id="KW-0472">Membrane</keyword>
<dbReference type="Gene3D" id="1.20.1250.20">
    <property type="entry name" value="MFS general substrate transporter like domains"/>
    <property type="match status" value="2"/>
</dbReference>
<organism evidence="7 8">
    <name type="scientific">Elaphomyces granulatus</name>
    <dbReference type="NCBI Taxonomy" id="519963"/>
    <lineage>
        <taxon>Eukaryota</taxon>
        <taxon>Fungi</taxon>
        <taxon>Dikarya</taxon>
        <taxon>Ascomycota</taxon>
        <taxon>Pezizomycotina</taxon>
        <taxon>Eurotiomycetes</taxon>
        <taxon>Eurotiomycetidae</taxon>
        <taxon>Eurotiales</taxon>
        <taxon>Elaphomycetaceae</taxon>
        <taxon>Elaphomyces</taxon>
    </lineage>
</organism>
<comment type="subcellular location">
    <subcellularLocation>
        <location evidence="1">Membrane</location>
        <topology evidence="1">Multi-pass membrane protein</topology>
    </subcellularLocation>
</comment>
<evidence type="ECO:0000256" key="2">
    <source>
        <dbReference type="ARBA" id="ARBA00022692"/>
    </source>
</evidence>
<feature type="transmembrane region" description="Helical" evidence="5">
    <location>
        <begin position="18"/>
        <end position="40"/>
    </location>
</feature>
<evidence type="ECO:0000256" key="5">
    <source>
        <dbReference type="SAM" id="Phobius"/>
    </source>
</evidence>
<feature type="transmembrane region" description="Helical" evidence="5">
    <location>
        <begin position="84"/>
        <end position="102"/>
    </location>
</feature>
<evidence type="ECO:0000313" key="7">
    <source>
        <dbReference type="EMBL" id="OXV07782.1"/>
    </source>
</evidence>
<accession>A0A232LUI1</accession>
<feature type="transmembrane region" description="Helical" evidence="5">
    <location>
        <begin position="52"/>
        <end position="78"/>
    </location>
</feature>
<evidence type="ECO:0000256" key="3">
    <source>
        <dbReference type="ARBA" id="ARBA00022989"/>
    </source>
</evidence>
<reference evidence="7 8" key="1">
    <citation type="journal article" date="2015" name="Environ. Microbiol.">
        <title>Metagenome sequence of Elaphomyces granulatus from sporocarp tissue reveals Ascomycota ectomycorrhizal fingerprints of genome expansion and a Proteobacteria-rich microbiome.</title>
        <authorList>
            <person name="Quandt C.A."/>
            <person name="Kohler A."/>
            <person name="Hesse C.N."/>
            <person name="Sharpton T.J."/>
            <person name="Martin F."/>
            <person name="Spatafora J.W."/>
        </authorList>
    </citation>
    <scope>NUCLEOTIDE SEQUENCE [LARGE SCALE GENOMIC DNA]</scope>
    <source>
        <strain evidence="7 8">OSC145934</strain>
    </source>
</reference>
<feature type="transmembrane region" description="Helical" evidence="5">
    <location>
        <begin position="246"/>
        <end position="263"/>
    </location>
</feature>
<feature type="transmembrane region" description="Helical" evidence="5">
    <location>
        <begin position="182"/>
        <end position="204"/>
    </location>
</feature>
<keyword evidence="2 5" id="KW-0812">Transmembrane</keyword>
<dbReference type="PROSITE" id="PS50850">
    <property type="entry name" value="MFS"/>
    <property type="match status" value="1"/>
</dbReference>
<dbReference type="OrthoDB" id="4160219at2759"/>
<proteinExistence type="predicted"/>
<feature type="transmembrane region" description="Helical" evidence="5">
    <location>
        <begin position="275"/>
        <end position="293"/>
    </location>
</feature>
<dbReference type="AlphaFoldDB" id="A0A232LUI1"/>
<dbReference type="Pfam" id="PF07690">
    <property type="entry name" value="MFS_1"/>
    <property type="match status" value="1"/>
</dbReference>
<dbReference type="GO" id="GO:0000329">
    <property type="term" value="C:fungal-type vacuole membrane"/>
    <property type="evidence" value="ECO:0007669"/>
    <property type="project" value="TreeGrafter"/>
</dbReference>
<feature type="transmembrane region" description="Helical" evidence="5">
    <location>
        <begin position="122"/>
        <end position="140"/>
    </location>
</feature>